<accession>W5WAM4</accession>
<dbReference type="InterPro" id="IPR046259">
    <property type="entry name" value="DUF6292"/>
</dbReference>
<dbReference type="HOGENOM" id="CLU_119545_1_0_11"/>
<evidence type="ECO:0000313" key="3">
    <source>
        <dbReference type="Proteomes" id="UP000019225"/>
    </source>
</evidence>
<dbReference type="KEGG" id="kal:KALB_4796"/>
<name>W5WAM4_9PSEU</name>
<dbReference type="Proteomes" id="UP000019225">
    <property type="component" value="Chromosome"/>
</dbReference>
<dbReference type="eggNOG" id="ENOG503464S">
    <property type="taxonomic scope" value="Bacteria"/>
</dbReference>
<evidence type="ECO:0000313" key="2">
    <source>
        <dbReference type="EMBL" id="AHH98158.1"/>
    </source>
</evidence>
<gene>
    <name evidence="2" type="ORF">KALB_4796</name>
</gene>
<dbReference type="Pfam" id="PF19809">
    <property type="entry name" value="DUF6292"/>
    <property type="match status" value="1"/>
</dbReference>
<dbReference type="AlphaFoldDB" id="W5WAM4"/>
<protein>
    <recommendedName>
        <fullName evidence="1">DUF6292 domain-containing protein</fullName>
    </recommendedName>
</protein>
<proteinExistence type="predicted"/>
<reference evidence="2 3" key="1">
    <citation type="journal article" date="2014" name="BMC Genomics">
        <title>Complete genome sequence of producer of the glycopeptide antibiotic Aculeximycin Kutzneria albida DSM 43870T, a representative of minor genus of Pseudonocardiaceae.</title>
        <authorList>
            <person name="Rebets Y."/>
            <person name="Tokovenko B."/>
            <person name="Lushchyk I."/>
            <person name="Ruckert C."/>
            <person name="Zaburannyi N."/>
            <person name="Bechthold A."/>
            <person name="Kalinowski J."/>
            <person name="Luzhetskyy A."/>
        </authorList>
    </citation>
    <scope>NUCLEOTIDE SEQUENCE [LARGE SCALE GENOMIC DNA]</scope>
    <source>
        <strain evidence="2">DSM 43870</strain>
    </source>
</reference>
<feature type="domain" description="DUF6292" evidence="1">
    <location>
        <begin position="16"/>
        <end position="101"/>
    </location>
</feature>
<keyword evidence="3" id="KW-1185">Reference proteome</keyword>
<evidence type="ECO:0000259" key="1">
    <source>
        <dbReference type="Pfam" id="PF19809"/>
    </source>
</evidence>
<organism evidence="2 3">
    <name type="scientific">Kutzneria albida DSM 43870</name>
    <dbReference type="NCBI Taxonomy" id="1449976"/>
    <lineage>
        <taxon>Bacteria</taxon>
        <taxon>Bacillati</taxon>
        <taxon>Actinomycetota</taxon>
        <taxon>Actinomycetes</taxon>
        <taxon>Pseudonocardiales</taxon>
        <taxon>Pseudonocardiaceae</taxon>
        <taxon>Kutzneria</taxon>
    </lineage>
</organism>
<dbReference type="EMBL" id="CP007155">
    <property type="protein sequence ID" value="AHH98158.1"/>
    <property type="molecule type" value="Genomic_DNA"/>
</dbReference>
<sequence length="135" mass="14411">MNLDPDSQAAQGLGAYVAAVAHALTVPRHAVSFEIAEYASAYLALAVRSGNFPDRDLMLVWDEHHGWSVGVETDPGEPPVVLSYLSGDLLPEPSQVRAFVDEVVAGSYPGELHPPRFSGAELPGRLARYAGESIV</sequence>
<dbReference type="STRING" id="1449976.KALB_4796"/>
<dbReference type="RefSeq" id="WP_025358188.1">
    <property type="nucleotide sequence ID" value="NZ_CP007155.1"/>
</dbReference>